<accession>A0ABR7F5L6</accession>
<sequence>MKRLMILIIAIALIVPSEKSVEASKIKGVEVNVVNATNKYIKITVNNKRKNSVYISKRFVLKKKVKGKWKKIHFKKGVKFAKTVTILQNEKKPIKIKWKKYFGRNLKKGKYKIIFIKANRFSLQ</sequence>
<protein>
    <recommendedName>
        <fullName evidence="1">Bacterial Ig-like domain-containing protein</fullName>
    </recommendedName>
</protein>
<dbReference type="Proteomes" id="UP000597877">
    <property type="component" value="Unassembled WGS sequence"/>
</dbReference>
<dbReference type="Pfam" id="PF20251">
    <property type="entry name" value="Big_14"/>
    <property type="match status" value="1"/>
</dbReference>
<gene>
    <name evidence="2" type="ORF">H8S00_13060</name>
</gene>
<dbReference type="InterPro" id="IPR046878">
    <property type="entry name" value="Big_14"/>
</dbReference>
<feature type="domain" description="Bacterial Ig-like" evidence="1">
    <location>
        <begin position="32"/>
        <end position="114"/>
    </location>
</feature>
<evidence type="ECO:0000259" key="1">
    <source>
        <dbReference type="Pfam" id="PF20251"/>
    </source>
</evidence>
<organism evidence="2 3">
    <name type="scientific">Eubacterium segne</name>
    <dbReference type="NCBI Taxonomy" id="2763045"/>
    <lineage>
        <taxon>Bacteria</taxon>
        <taxon>Bacillati</taxon>
        <taxon>Bacillota</taxon>
        <taxon>Clostridia</taxon>
        <taxon>Eubacteriales</taxon>
        <taxon>Eubacteriaceae</taxon>
        <taxon>Eubacterium</taxon>
    </lineage>
</organism>
<evidence type="ECO:0000313" key="3">
    <source>
        <dbReference type="Proteomes" id="UP000597877"/>
    </source>
</evidence>
<proteinExistence type="predicted"/>
<evidence type="ECO:0000313" key="2">
    <source>
        <dbReference type="EMBL" id="MBC5668898.1"/>
    </source>
</evidence>
<dbReference type="EMBL" id="JACOOZ010000011">
    <property type="protein sequence ID" value="MBC5668898.1"/>
    <property type="molecule type" value="Genomic_DNA"/>
</dbReference>
<keyword evidence="3" id="KW-1185">Reference proteome</keyword>
<comment type="caution">
    <text evidence="2">The sequence shown here is derived from an EMBL/GenBank/DDBJ whole genome shotgun (WGS) entry which is preliminary data.</text>
</comment>
<reference evidence="2 3" key="1">
    <citation type="submission" date="2020-08" db="EMBL/GenBank/DDBJ databases">
        <title>Genome public.</title>
        <authorList>
            <person name="Liu C."/>
            <person name="Sun Q."/>
        </authorList>
    </citation>
    <scope>NUCLEOTIDE SEQUENCE [LARGE SCALE GENOMIC DNA]</scope>
    <source>
        <strain evidence="2 3">BX4</strain>
    </source>
</reference>
<name>A0ABR7F5L6_9FIRM</name>
<dbReference type="RefSeq" id="WP_118589613.1">
    <property type="nucleotide sequence ID" value="NZ_JACOOZ010000011.1"/>
</dbReference>